<evidence type="ECO:0000313" key="2">
    <source>
        <dbReference type="Proteomes" id="UP000032142"/>
    </source>
</evidence>
<reference evidence="2" key="1">
    <citation type="submission" date="2014-09" db="EMBL/GenBank/DDBJ databases">
        <authorList>
            <person name="Mudge J."/>
            <person name="Ramaraj T."/>
            <person name="Lindquist I.E."/>
            <person name="Bharti A.K."/>
            <person name="Sundararajan A."/>
            <person name="Cameron C.T."/>
            <person name="Woodward J.E."/>
            <person name="May G.D."/>
            <person name="Brubaker C."/>
            <person name="Broadhvest J."/>
            <person name="Wilkins T.A."/>
        </authorList>
    </citation>
    <scope>NUCLEOTIDE SEQUENCE</scope>
    <source>
        <strain evidence="2">cv. AKA8401</strain>
    </source>
</reference>
<proteinExistence type="predicted"/>
<dbReference type="EMBL" id="KN445825">
    <property type="protein sequence ID" value="KHG28639.1"/>
    <property type="molecule type" value="Genomic_DNA"/>
</dbReference>
<name>A0A0B0PW21_GOSAR</name>
<sequence>MCLKSFNFGKNLVTRFGMLVKF</sequence>
<accession>A0A0B0PW21</accession>
<protein>
    <submittedName>
        <fullName evidence="1">Uncharacterized protein</fullName>
    </submittedName>
</protein>
<organism evidence="1 2">
    <name type="scientific">Gossypium arboreum</name>
    <name type="common">Tree cotton</name>
    <name type="synonym">Gossypium nanking</name>
    <dbReference type="NCBI Taxonomy" id="29729"/>
    <lineage>
        <taxon>Eukaryota</taxon>
        <taxon>Viridiplantae</taxon>
        <taxon>Streptophyta</taxon>
        <taxon>Embryophyta</taxon>
        <taxon>Tracheophyta</taxon>
        <taxon>Spermatophyta</taxon>
        <taxon>Magnoliopsida</taxon>
        <taxon>eudicotyledons</taxon>
        <taxon>Gunneridae</taxon>
        <taxon>Pentapetalae</taxon>
        <taxon>rosids</taxon>
        <taxon>malvids</taxon>
        <taxon>Malvales</taxon>
        <taxon>Malvaceae</taxon>
        <taxon>Malvoideae</taxon>
        <taxon>Gossypium</taxon>
    </lineage>
</organism>
<gene>
    <name evidence="1" type="ORF">F383_11733</name>
</gene>
<evidence type="ECO:0000313" key="1">
    <source>
        <dbReference type="EMBL" id="KHG28639.1"/>
    </source>
</evidence>
<dbReference type="Proteomes" id="UP000032142">
    <property type="component" value="Unassembled WGS sequence"/>
</dbReference>
<keyword evidence="2" id="KW-1185">Reference proteome</keyword>
<dbReference type="AlphaFoldDB" id="A0A0B0PW21"/>